<sequence length="156" mass="17983">MERDQMPPVNLVISKYRFGYSSDQDVNPGDEHPGWSTDIHLERHFDIPNEGQLKCQVYTWCFRSMPQDPGTCQVRHVGDQDASPSDDLSLLWSQKSRSLDRASRSQDPDDTRAINDECAAPTCSTWRLRIQTPSHYEKVRVFRADEIAEDPDTNRD</sequence>
<evidence type="ECO:0000256" key="1">
    <source>
        <dbReference type="SAM" id="MobiDB-lite"/>
    </source>
</evidence>
<gene>
    <name evidence="2" type="ORF">Pfra01_000589900</name>
</gene>
<evidence type="ECO:0000313" key="3">
    <source>
        <dbReference type="Proteomes" id="UP001165121"/>
    </source>
</evidence>
<evidence type="ECO:0000313" key="2">
    <source>
        <dbReference type="EMBL" id="GMF28464.1"/>
    </source>
</evidence>
<accession>A0A9W6UAA8</accession>
<name>A0A9W6UAA8_9STRA</name>
<dbReference type="Proteomes" id="UP001165121">
    <property type="component" value="Unassembled WGS sequence"/>
</dbReference>
<organism evidence="2 3">
    <name type="scientific">Phytophthora fragariaefolia</name>
    <dbReference type="NCBI Taxonomy" id="1490495"/>
    <lineage>
        <taxon>Eukaryota</taxon>
        <taxon>Sar</taxon>
        <taxon>Stramenopiles</taxon>
        <taxon>Oomycota</taxon>
        <taxon>Peronosporomycetes</taxon>
        <taxon>Peronosporales</taxon>
        <taxon>Peronosporaceae</taxon>
        <taxon>Phytophthora</taxon>
    </lineage>
</organism>
<reference evidence="2" key="1">
    <citation type="submission" date="2023-04" db="EMBL/GenBank/DDBJ databases">
        <title>Phytophthora fragariaefolia NBRC 109709.</title>
        <authorList>
            <person name="Ichikawa N."/>
            <person name="Sato H."/>
            <person name="Tonouchi N."/>
        </authorList>
    </citation>
    <scope>NUCLEOTIDE SEQUENCE</scope>
    <source>
        <strain evidence="2">NBRC 109709</strain>
    </source>
</reference>
<proteinExistence type="predicted"/>
<keyword evidence="3" id="KW-1185">Reference proteome</keyword>
<protein>
    <submittedName>
        <fullName evidence="2">Unnamed protein product</fullName>
    </submittedName>
</protein>
<dbReference type="EMBL" id="BSXT01000478">
    <property type="protein sequence ID" value="GMF28464.1"/>
    <property type="molecule type" value="Genomic_DNA"/>
</dbReference>
<comment type="caution">
    <text evidence="2">The sequence shown here is derived from an EMBL/GenBank/DDBJ whole genome shotgun (WGS) entry which is preliminary data.</text>
</comment>
<feature type="region of interest" description="Disordered" evidence="1">
    <location>
        <begin position="96"/>
        <end position="116"/>
    </location>
</feature>
<dbReference type="AlphaFoldDB" id="A0A9W6UAA8"/>
<feature type="compositionally biased region" description="Basic and acidic residues" evidence="1">
    <location>
        <begin position="97"/>
        <end position="115"/>
    </location>
</feature>